<dbReference type="EMBL" id="JDRX01000009">
    <property type="protein sequence ID" value="KGN02401.1"/>
    <property type="molecule type" value="Genomic_DNA"/>
</dbReference>
<comment type="caution">
    <text evidence="1">The sequence shown here is derived from an EMBL/GenBank/DDBJ whole genome shotgun (WGS) entry which is preliminary data.</text>
</comment>
<dbReference type="Proteomes" id="UP000030016">
    <property type="component" value="Unassembled WGS sequence"/>
</dbReference>
<dbReference type="AlphaFoldDB" id="A0AA88ZPP6"/>
<evidence type="ECO:0000313" key="1">
    <source>
        <dbReference type="EMBL" id="KGN02401.1"/>
    </source>
</evidence>
<gene>
    <name evidence="1" type="ORF">Z969_05620</name>
</gene>
<sequence>MTESIELLVLCNSKTYGKEIFKCNSEFEAYKKYKELESLKGIRSIVKAKVYRKNVLNTPFIVKYEVLETII</sequence>
<proteinExistence type="predicted"/>
<name>A0AA88ZPP6_CLONO</name>
<reference evidence="1 2" key="1">
    <citation type="submission" date="2014-01" db="EMBL/GenBank/DDBJ databases">
        <title>Plasmidome dynamics in the species complex Clostridium novyi sensu lato converts strains of independent lineages into distinctly different pathogens.</title>
        <authorList>
            <person name="Skarin H."/>
            <person name="Segerman B."/>
        </authorList>
    </citation>
    <scope>NUCLEOTIDE SEQUENCE [LARGE SCALE GENOMIC DNA]</scope>
    <source>
        <strain evidence="1 2">4570</strain>
    </source>
</reference>
<organism evidence="1 2">
    <name type="scientific">Clostridium novyi A str. 4570</name>
    <dbReference type="NCBI Taxonomy" id="1444290"/>
    <lineage>
        <taxon>Bacteria</taxon>
        <taxon>Bacillati</taxon>
        <taxon>Bacillota</taxon>
        <taxon>Clostridia</taxon>
        <taxon>Eubacteriales</taxon>
        <taxon>Clostridiaceae</taxon>
        <taxon>Clostridium</taxon>
    </lineage>
</organism>
<accession>A0AA88ZPP6</accession>
<dbReference type="RefSeq" id="WP_039249596.1">
    <property type="nucleotide sequence ID" value="NZ_JDRX01000009.1"/>
</dbReference>
<evidence type="ECO:0000313" key="2">
    <source>
        <dbReference type="Proteomes" id="UP000030016"/>
    </source>
</evidence>
<protein>
    <submittedName>
        <fullName evidence="1">Uncharacterized protein</fullName>
    </submittedName>
</protein>